<keyword evidence="1" id="KW-0472">Membrane</keyword>
<comment type="caution">
    <text evidence="2">The sequence shown here is derived from an EMBL/GenBank/DDBJ whole genome shotgun (WGS) entry which is preliminary data.</text>
</comment>
<sequence length="58" mass="5904">MFVSTLSGPWDALFGGGNLPAFVVGAVAAVISAILAMVMLPSVKPDDESKVKLGGSFH</sequence>
<keyword evidence="1" id="KW-1133">Transmembrane helix</keyword>
<feature type="transmembrane region" description="Helical" evidence="1">
    <location>
        <begin position="20"/>
        <end position="40"/>
    </location>
</feature>
<evidence type="ECO:0000256" key="1">
    <source>
        <dbReference type="SAM" id="Phobius"/>
    </source>
</evidence>
<evidence type="ECO:0000313" key="3">
    <source>
        <dbReference type="Proteomes" id="UP000265520"/>
    </source>
</evidence>
<accession>A0A392PR99</accession>
<keyword evidence="1" id="KW-0812">Transmembrane</keyword>
<name>A0A392PR99_9FABA</name>
<protein>
    <submittedName>
        <fullName evidence="2">Sucrose transport protein SUT1</fullName>
    </submittedName>
</protein>
<proteinExistence type="predicted"/>
<dbReference type="Proteomes" id="UP000265520">
    <property type="component" value="Unassembled WGS sequence"/>
</dbReference>
<keyword evidence="3" id="KW-1185">Reference proteome</keyword>
<dbReference type="EMBL" id="LXQA010091292">
    <property type="protein sequence ID" value="MCI14177.1"/>
    <property type="molecule type" value="Genomic_DNA"/>
</dbReference>
<organism evidence="2 3">
    <name type="scientific">Trifolium medium</name>
    <dbReference type="NCBI Taxonomy" id="97028"/>
    <lineage>
        <taxon>Eukaryota</taxon>
        <taxon>Viridiplantae</taxon>
        <taxon>Streptophyta</taxon>
        <taxon>Embryophyta</taxon>
        <taxon>Tracheophyta</taxon>
        <taxon>Spermatophyta</taxon>
        <taxon>Magnoliopsida</taxon>
        <taxon>eudicotyledons</taxon>
        <taxon>Gunneridae</taxon>
        <taxon>Pentapetalae</taxon>
        <taxon>rosids</taxon>
        <taxon>fabids</taxon>
        <taxon>Fabales</taxon>
        <taxon>Fabaceae</taxon>
        <taxon>Papilionoideae</taxon>
        <taxon>50 kb inversion clade</taxon>
        <taxon>NPAAA clade</taxon>
        <taxon>Hologalegina</taxon>
        <taxon>IRL clade</taxon>
        <taxon>Trifolieae</taxon>
        <taxon>Trifolium</taxon>
    </lineage>
</organism>
<evidence type="ECO:0000313" key="2">
    <source>
        <dbReference type="EMBL" id="MCI14177.1"/>
    </source>
</evidence>
<reference evidence="2 3" key="1">
    <citation type="journal article" date="2018" name="Front. Plant Sci.">
        <title>Red Clover (Trifolium pratense) and Zigzag Clover (T. medium) - A Picture of Genomic Similarities and Differences.</title>
        <authorList>
            <person name="Dluhosova J."/>
            <person name="Istvanek J."/>
            <person name="Nedelnik J."/>
            <person name="Repkova J."/>
        </authorList>
    </citation>
    <scope>NUCLEOTIDE SEQUENCE [LARGE SCALE GENOMIC DNA]</scope>
    <source>
        <strain evidence="3">cv. 10/8</strain>
        <tissue evidence="2">Leaf</tissue>
    </source>
</reference>
<dbReference type="AlphaFoldDB" id="A0A392PR99"/>